<feature type="non-terminal residue" evidence="2">
    <location>
        <position position="1"/>
    </location>
</feature>
<dbReference type="EMBL" id="CAUYUJ010021218">
    <property type="protein sequence ID" value="CAK0903392.1"/>
    <property type="molecule type" value="Genomic_DNA"/>
</dbReference>
<dbReference type="Proteomes" id="UP001189429">
    <property type="component" value="Unassembled WGS sequence"/>
</dbReference>
<reference evidence="2" key="1">
    <citation type="submission" date="2023-10" db="EMBL/GenBank/DDBJ databases">
        <authorList>
            <person name="Chen Y."/>
            <person name="Shah S."/>
            <person name="Dougan E. K."/>
            <person name="Thang M."/>
            <person name="Chan C."/>
        </authorList>
    </citation>
    <scope>NUCLEOTIDE SEQUENCE [LARGE SCALE GENOMIC DNA]</scope>
</reference>
<keyword evidence="3" id="KW-1185">Reference proteome</keyword>
<evidence type="ECO:0000313" key="2">
    <source>
        <dbReference type="EMBL" id="CAK0903392.1"/>
    </source>
</evidence>
<sequence>ASRHPCQRDPGLTRGVGRCWSPRPRGARLPDAGPGARLRRGGGGRRGAGARAARAREGICPGPRAGHGALGSRRGFPGALVRPQALAGHDVHPLPPGGCRHGLRHPHQETVKRACPGPLAAGVGAPAHLDELCNTLILSNGECVSFRFSDLRKRDEFTKCINLLVTCTDV</sequence>
<comment type="caution">
    <text evidence="2">The sequence shown here is derived from an EMBL/GenBank/DDBJ whole genome shotgun (WGS) entry which is preliminary data.</text>
</comment>
<evidence type="ECO:0000313" key="3">
    <source>
        <dbReference type="Proteomes" id="UP001189429"/>
    </source>
</evidence>
<gene>
    <name evidence="2" type="ORF">PCOR1329_LOCUS79727</name>
</gene>
<proteinExistence type="predicted"/>
<accession>A0ABN9XY01</accession>
<evidence type="ECO:0000256" key="1">
    <source>
        <dbReference type="SAM" id="MobiDB-lite"/>
    </source>
</evidence>
<feature type="region of interest" description="Disordered" evidence="1">
    <location>
        <begin position="1"/>
        <end position="64"/>
    </location>
</feature>
<organism evidence="2 3">
    <name type="scientific">Prorocentrum cordatum</name>
    <dbReference type="NCBI Taxonomy" id="2364126"/>
    <lineage>
        <taxon>Eukaryota</taxon>
        <taxon>Sar</taxon>
        <taxon>Alveolata</taxon>
        <taxon>Dinophyceae</taxon>
        <taxon>Prorocentrales</taxon>
        <taxon>Prorocentraceae</taxon>
        <taxon>Prorocentrum</taxon>
    </lineage>
</organism>
<name>A0ABN9XY01_9DINO</name>
<protein>
    <submittedName>
        <fullName evidence="2">Uncharacterized protein</fullName>
    </submittedName>
</protein>